<dbReference type="InterPro" id="IPR029030">
    <property type="entry name" value="Caspase-like_dom_sf"/>
</dbReference>
<dbReference type="PANTHER" id="PTHR48104">
    <property type="entry name" value="METACASPASE-4"/>
    <property type="match status" value="1"/>
</dbReference>
<dbReference type="Gene3D" id="3.40.50.1460">
    <property type="match status" value="2"/>
</dbReference>
<dbReference type="SUPFAM" id="SSF52129">
    <property type="entry name" value="Caspase-like"/>
    <property type="match status" value="1"/>
</dbReference>
<dbReference type="PANTHER" id="PTHR48104:SF30">
    <property type="entry name" value="METACASPASE-1"/>
    <property type="match status" value="1"/>
</dbReference>
<comment type="caution">
    <text evidence="3">The sequence shown here is derived from an EMBL/GenBank/DDBJ whole genome shotgun (WGS) entry which is preliminary data.</text>
</comment>
<dbReference type="OrthoDB" id="3223806at2759"/>
<proteinExistence type="inferred from homology"/>
<name>A0A5J4VH16_9EUKA</name>
<dbReference type="EMBL" id="SNRW01007128">
    <property type="protein sequence ID" value="KAA6381785.1"/>
    <property type="molecule type" value="Genomic_DNA"/>
</dbReference>
<dbReference type="GO" id="GO:0005737">
    <property type="term" value="C:cytoplasm"/>
    <property type="evidence" value="ECO:0007669"/>
    <property type="project" value="TreeGrafter"/>
</dbReference>
<comment type="similarity">
    <text evidence="1">Belongs to the peptidase C14B family.</text>
</comment>
<dbReference type="GO" id="GO:0004197">
    <property type="term" value="F:cysteine-type endopeptidase activity"/>
    <property type="evidence" value="ECO:0007669"/>
    <property type="project" value="InterPro"/>
</dbReference>
<dbReference type="AlphaFoldDB" id="A0A5J4VH16"/>
<accession>A0A5J4VH16</accession>
<evidence type="ECO:0000313" key="3">
    <source>
        <dbReference type="EMBL" id="KAA6381785.1"/>
    </source>
</evidence>
<dbReference type="Pfam" id="PF00656">
    <property type="entry name" value="Peptidase_C14"/>
    <property type="match status" value="1"/>
</dbReference>
<evidence type="ECO:0000256" key="1">
    <source>
        <dbReference type="ARBA" id="ARBA00009005"/>
    </source>
</evidence>
<feature type="domain" description="Peptidase C14 caspase" evidence="2">
    <location>
        <begin position="233"/>
        <end position="442"/>
    </location>
</feature>
<gene>
    <name evidence="3" type="ORF">EZS28_022686</name>
</gene>
<sequence length="461" mass="51545">MHELIINKEYPQTRVVLITDCCHSGTMFNFDQPLTGLHPKKPPPSVVCIGAAQDAETAKQTVLGGLESGVFTYNFAQLVKQNPQTNFDELQTYMTKNIKKYQNIQITGSSADLYKEPIVVDIDKEDHELQLGDLPSLLQGKTPASITQIPKVDIPSQVEVENANKRWDSFIGELKQPAPYDSKFRSQLNKLDSMGCINLERIKREQIPPNITINTCAALFFCPYEGLPHTLDAGPVNDGLLMAELFIKRGYVVVYISDATPHEYYKWMDWLLENVETELVSFFSGHGTQVPDKTGKESDGLSEVLVFYNAKKKNVTGQKITPVKGITDETVEDTTMHDLIINKDYPQTRIVLITDCCHSGTMFNFDQPPPKNAKRKTPKSNTINVVCIGSAVDNQTAKQTVMGGIEAGVFTYNFTQLLKKSPKSTFKDLDTYMAKNISKYQQIQLTGSDPKSFSQPVIIDP</sequence>
<evidence type="ECO:0000259" key="2">
    <source>
        <dbReference type="Pfam" id="PF00656"/>
    </source>
</evidence>
<organism evidence="3 4">
    <name type="scientific">Streblomastix strix</name>
    <dbReference type="NCBI Taxonomy" id="222440"/>
    <lineage>
        <taxon>Eukaryota</taxon>
        <taxon>Metamonada</taxon>
        <taxon>Preaxostyla</taxon>
        <taxon>Oxymonadida</taxon>
        <taxon>Streblomastigidae</taxon>
        <taxon>Streblomastix</taxon>
    </lineage>
</organism>
<dbReference type="GO" id="GO:0006508">
    <property type="term" value="P:proteolysis"/>
    <property type="evidence" value="ECO:0007669"/>
    <property type="project" value="InterPro"/>
</dbReference>
<evidence type="ECO:0000313" key="4">
    <source>
        <dbReference type="Proteomes" id="UP000324800"/>
    </source>
</evidence>
<dbReference type="InterPro" id="IPR011600">
    <property type="entry name" value="Pept_C14_caspase"/>
</dbReference>
<dbReference type="Proteomes" id="UP000324800">
    <property type="component" value="Unassembled WGS sequence"/>
</dbReference>
<protein>
    <recommendedName>
        <fullName evidence="2">Peptidase C14 caspase domain-containing protein</fullName>
    </recommendedName>
</protein>
<dbReference type="InterPro" id="IPR050452">
    <property type="entry name" value="Metacaspase"/>
</dbReference>
<reference evidence="3 4" key="1">
    <citation type="submission" date="2019-03" db="EMBL/GenBank/DDBJ databases">
        <title>Single cell metagenomics reveals metabolic interactions within the superorganism composed of flagellate Streblomastix strix and complex community of Bacteroidetes bacteria on its surface.</title>
        <authorList>
            <person name="Treitli S.C."/>
            <person name="Kolisko M."/>
            <person name="Husnik F."/>
            <person name="Keeling P."/>
            <person name="Hampl V."/>
        </authorList>
    </citation>
    <scope>NUCLEOTIDE SEQUENCE [LARGE SCALE GENOMIC DNA]</scope>
    <source>
        <strain evidence="3">ST1C</strain>
    </source>
</reference>